<comment type="caution">
    <text evidence="3">The sequence shown here is derived from an EMBL/GenBank/DDBJ whole genome shotgun (WGS) entry which is preliminary data.</text>
</comment>
<name>A0A4R3J695_9FIRM</name>
<evidence type="ECO:0000313" key="1">
    <source>
        <dbReference type="EMBL" id="GBU03488.1"/>
    </source>
</evidence>
<organism evidence="3 4">
    <name type="scientific">Faecalimonas umbilicata</name>
    <dbReference type="NCBI Taxonomy" id="1912855"/>
    <lineage>
        <taxon>Bacteria</taxon>
        <taxon>Bacillati</taxon>
        <taxon>Bacillota</taxon>
        <taxon>Clostridia</taxon>
        <taxon>Lachnospirales</taxon>
        <taxon>Lachnospiraceae</taxon>
        <taxon>Faecalimonas</taxon>
    </lineage>
</organism>
<reference evidence="3 4" key="2">
    <citation type="submission" date="2019-03" db="EMBL/GenBank/DDBJ databases">
        <title>Genomic Encyclopedia of Type Strains, Phase IV (KMG-IV): sequencing the most valuable type-strain genomes for metagenomic binning, comparative biology and taxonomic classification.</title>
        <authorList>
            <person name="Goeker M."/>
        </authorList>
    </citation>
    <scope>NUCLEOTIDE SEQUENCE [LARGE SCALE GENOMIC DNA]</scope>
    <source>
        <strain evidence="3 4">DSM 103426</strain>
    </source>
</reference>
<dbReference type="EMBL" id="SLZV01000040">
    <property type="protein sequence ID" value="TCS60834.1"/>
    <property type="molecule type" value="Genomic_DNA"/>
</dbReference>
<dbReference type="Proteomes" id="UP000702954">
    <property type="component" value="Unassembled WGS sequence"/>
</dbReference>
<evidence type="ECO:0000313" key="5">
    <source>
        <dbReference type="Proteomes" id="UP000702954"/>
    </source>
</evidence>
<evidence type="ECO:0000313" key="4">
    <source>
        <dbReference type="Proteomes" id="UP000294613"/>
    </source>
</evidence>
<keyword evidence="5" id="KW-1185">Reference proteome</keyword>
<dbReference type="EMBL" id="BHEO01000001">
    <property type="protein sequence ID" value="GBU03488.1"/>
    <property type="molecule type" value="Genomic_DNA"/>
</dbReference>
<protein>
    <submittedName>
        <fullName evidence="3">Uncharacterized protein</fullName>
    </submittedName>
</protein>
<proteinExistence type="predicted"/>
<dbReference type="Proteomes" id="UP000294613">
    <property type="component" value="Unassembled WGS sequence"/>
</dbReference>
<evidence type="ECO:0000313" key="3">
    <source>
        <dbReference type="EMBL" id="TCS60834.1"/>
    </source>
</evidence>
<evidence type="ECO:0000313" key="2">
    <source>
        <dbReference type="EMBL" id="GBU03716.1"/>
    </source>
</evidence>
<gene>
    <name evidence="3" type="ORF">EDD74_14022</name>
    <name evidence="1" type="ORF">FAEUMB_00290</name>
    <name evidence="2" type="ORF">FAEUMB_02570</name>
</gene>
<reference evidence="1 5" key="1">
    <citation type="journal article" date="2018" name="Int. J. Syst. Evol. Microbiol.">
        <title>Draft Genome Sequence of Faecalimonas umbilicata JCM 30896T, an Acetate-Producing Bacterium Isolated from Human Feces.</title>
        <authorList>
            <person name="Sakamoto M."/>
            <person name="Ikeyama N."/>
            <person name="Yuki M."/>
            <person name="Ohkuma M."/>
        </authorList>
    </citation>
    <scope>NUCLEOTIDE SEQUENCE [LARGE SCALE GENOMIC DNA]</scope>
    <source>
        <strain evidence="1 5">EGH7</strain>
    </source>
</reference>
<accession>A0A4R3J695</accession>
<dbReference type="AlphaFoldDB" id="A0A4R3J695"/>
<sequence>MREYKLKIKGGSDFVIVSPKVIAALVKEIYNTPQKELSVAVERIMPKDFTQYLMRVINSNRYTNDQFRFREILEDPITNQHIYQILQEQLGEMRMDDNSCFEYFELESVDGEAGINMECSEPFFWACKDCAARFVYMFPGGGQERIVVEYPKEK</sequence>
<dbReference type="RefSeq" id="WP_116440877.1">
    <property type="nucleotide sequence ID" value="NZ_BHEO01000001.1"/>
</dbReference>
<dbReference type="EMBL" id="BHEO01000002">
    <property type="protein sequence ID" value="GBU03716.1"/>
    <property type="molecule type" value="Genomic_DNA"/>
</dbReference>